<keyword evidence="3" id="KW-1185">Reference proteome</keyword>
<dbReference type="CDD" id="cd03801">
    <property type="entry name" value="GT4_PimA-like"/>
    <property type="match status" value="1"/>
</dbReference>
<dbReference type="PANTHER" id="PTHR46656:SF3">
    <property type="entry name" value="PUTATIVE-RELATED"/>
    <property type="match status" value="1"/>
</dbReference>
<reference evidence="2 3" key="1">
    <citation type="submission" date="2019-03" db="EMBL/GenBank/DDBJ databases">
        <title>Genomic Encyclopedia of Type Strains, Phase IV (KMG-IV): sequencing the most valuable type-strain genomes for metagenomic binning, comparative biology and taxonomic classification.</title>
        <authorList>
            <person name="Goeker M."/>
        </authorList>
    </citation>
    <scope>NUCLEOTIDE SEQUENCE [LARGE SCALE GENOMIC DNA]</scope>
    <source>
        <strain evidence="2 3">DSM 17974</strain>
    </source>
</reference>
<dbReference type="InterPro" id="IPR001296">
    <property type="entry name" value="Glyco_trans_1"/>
</dbReference>
<dbReference type="GO" id="GO:0016757">
    <property type="term" value="F:glycosyltransferase activity"/>
    <property type="evidence" value="ECO:0007669"/>
    <property type="project" value="InterPro"/>
</dbReference>
<feature type="domain" description="Glycosyl transferase family 1" evidence="1">
    <location>
        <begin position="159"/>
        <end position="285"/>
    </location>
</feature>
<dbReference type="Gene3D" id="3.40.50.2000">
    <property type="entry name" value="Glycogen Phosphorylase B"/>
    <property type="match status" value="1"/>
</dbReference>
<evidence type="ECO:0000313" key="2">
    <source>
        <dbReference type="EMBL" id="TDY45230.1"/>
    </source>
</evidence>
<keyword evidence="2" id="KW-0808">Transferase</keyword>
<dbReference type="Proteomes" id="UP000294581">
    <property type="component" value="Unassembled WGS sequence"/>
</dbReference>
<gene>
    <name evidence="2" type="ORF">C7445_10842</name>
</gene>
<evidence type="ECO:0000259" key="1">
    <source>
        <dbReference type="Pfam" id="PF00534"/>
    </source>
</evidence>
<dbReference type="Pfam" id="PF00534">
    <property type="entry name" value="Glycos_transf_1"/>
    <property type="match status" value="1"/>
</dbReference>
<dbReference type="EMBL" id="SORF01000008">
    <property type="protein sequence ID" value="TDY45230.1"/>
    <property type="molecule type" value="Genomic_DNA"/>
</dbReference>
<accession>A0A4R8LNK8</accession>
<name>A0A4R8LNK8_9BACL</name>
<sequence>MILPKIEWEGPQLVNSSLGLVNRHLCRELLRHGAQLKVTPTEKDTIPDYWFSDANIIRDCYNANIGMPFIHIRQQWPPSLRSSEAPLNILFQPWEYGPIPEKWIPFIQTSVDEIWVNSDYTKQGYVKSGINEDKVFTFPLGVDTTVYRVNGPRYALKTAKSFIFLFVGGTIYRKGIDKVLEAYRKAFKRSDDVCLVIKDFGRTSYYAGQTYHEQILEATLDPASPEILYIDWDLTPAEMGALYRASNCLVHPYRAEGFGLPILEAMACGVPAIIPCIGPATEFTTEENSYRVESTLSTISMPTDMQLVLPAEIIDVDVNHLMDTLIEAFTNRTRHSVMCEKAVQHAQKYTWEVIGEIVAKRIQALHERPLSKTIIRQSMEEQAFHLLQNVNQRTTNHTATSATYAAILSHGLHESDVILDIGPKSADLLEFLQMKGGRVTTLALVGPYPLENKIRSLLSDEWLNHKIYDVVFMRHVIEKLQPRSAVELLLQLYKALSYRGRIFIVTPDCDNTQMITKKFWTNPFNIRPYSMELLQLLLSEVGFRTITGGKMPGGDDALIFASRLANDNPFV</sequence>
<dbReference type="InterPro" id="IPR029063">
    <property type="entry name" value="SAM-dependent_MTases_sf"/>
</dbReference>
<dbReference type="Pfam" id="PF13489">
    <property type="entry name" value="Methyltransf_23"/>
    <property type="match status" value="1"/>
</dbReference>
<comment type="caution">
    <text evidence="2">The sequence shown here is derived from an EMBL/GenBank/DDBJ whole genome shotgun (WGS) entry which is preliminary data.</text>
</comment>
<dbReference type="PANTHER" id="PTHR46656">
    <property type="entry name" value="PUTATIVE-RELATED"/>
    <property type="match status" value="1"/>
</dbReference>
<dbReference type="AlphaFoldDB" id="A0A4R8LNK8"/>
<dbReference type="SUPFAM" id="SSF53756">
    <property type="entry name" value="UDP-Glycosyltransferase/glycogen phosphorylase"/>
    <property type="match status" value="1"/>
</dbReference>
<dbReference type="RefSeq" id="WP_134159773.1">
    <property type="nucleotide sequence ID" value="NZ_SORF01000008.1"/>
</dbReference>
<protein>
    <submittedName>
        <fullName evidence="2">Glycosyl transferase family 1</fullName>
    </submittedName>
</protein>
<dbReference type="OrthoDB" id="267399at2"/>
<proteinExistence type="predicted"/>
<evidence type="ECO:0000313" key="3">
    <source>
        <dbReference type="Proteomes" id="UP000294581"/>
    </source>
</evidence>
<organism evidence="2 3">
    <name type="scientific">Alicyclobacillus sacchari</name>
    <dbReference type="NCBI Taxonomy" id="392010"/>
    <lineage>
        <taxon>Bacteria</taxon>
        <taxon>Bacillati</taxon>
        <taxon>Bacillota</taxon>
        <taxon>Bacilli</taxon>
        <taxon>Bacillales</taxon>
        <taxon>Alicyclobacillaceae</taxon>
        <taxon>Alicyclobacillus</taxon>
    </lineage>
</organism>
<dbReference type="Gene3D" id="3.40.50.150">
    <property type="entry name" value="Vaccinia Virus protein VP39"/>
    <property type="match status" value="1"/>
</dbReference>
<dbReference type="SUPFAM" id="SSF53335">
    <property type="entry name" value="S-adenosyl-L-methionine-dependent methyltransferases"/>
    <property type="match status" value="1"/>
</dbReference>